<sequence length="364" mass="40339">MSRPLWRQRIAATATATAQSTRRVVAPAASATRRWYAAEAAAAAPADTGARGPLEDLEPDSSLGGPGPTPEQMAEFTQPWKRARERKYQLPASKYQYHPPKFDRGPFHPIQSPPSSDPIARDFQPGPFYLPRLKETWATTIAPDLMTLTYQHKPPGEQAPEPIGQRLRAWDDSSPYYKNRPLRGPRGGTTLRPVERDITFRNVPEILSISVSTFTPKAVKEPSLLLAARSAVQAVTGAKPEIIRIKKGVSQWHIARGNLAGAKATVYGEQAYELLDKMVHLVFPRLKDWRGVNAGSGDDTGNIAWGFTQDEFALFPEIQINYDAYPPRSIPGANFQIKTTAKSDRHARLLLQAMGVPFRGDFGY</sequence>
<dbReference type="STRING" id="2025994.A0A2T3A5Q3"/>
<organism evidence="6 7">
    <name type="scientific">Coniella lustricola</name>
    <dbReference type="NCBI Taxonomy" id="2025994"/>
    <lineage>
        <taxon>Eukaryota</taxon>
        <taxon>Fungi</taxon>
        <taxon>Dikarya</taxon>
        <taxon>Ascomycota</taxon>
        <taxon>Pezizomycotina</taxon>
        <taxon>Sordariomycetes</taxon>
        <taxon>Sordariomycetidae</taxon>
        <taxon>Diaporthales</taxon>
        <taxon>Schizoparmaceae</taxon>
        <taxon>Coniella</taxon>
    </lineage>
</organism>
<evidence type="ECO:0000259" key="5">
    <source>
        <dbReference type="Pfam" id="PF00673"/>
    </source>
</evidence>
<dbReference type="GO" id="GO:0003735">
    <property type="term" value="F:structural constituent of ribosome"/>
    <property type="evidence" value="ECO:0007669"/>
    <property type="project" value="InterPro"/>
</dbReference>
<dbReference type="EMBL" id="KZ678461">
    <property type="protein sequence ID" value="PSR83365.1"/>
    <property type="molecule type" value="Genomic_DNA"/>
</dbReference>
<feature type="compositionally biased region" description="Low complexity" evidence="4">
    <location>
        <begin position="7"/>
        <end position="20"/>
    </location>
</feature>
<dbReference type="InterPro" id="IPR022803">
    <property type="entry name" value="Ribosomal_uL5_dom_sf"/>
</dbReference>
<keyword evidence="2" id="KW-0689">Ribosomal protein</keyword>
<evidence type="ECO:0000313" key="6">
    <source>
        <dbReference type="EMBL" id="PSR83365.1"/>
    </source>
</evidence>
<proteinExistence type="inferred from homology"/>
<protein>
    <submittedName>
        <fullName evidence="6">Ribosomal L5P family protein</fullName>
    </submittedName>
</protein>
<comment type="similarity">
    <text evidence="1">Belongs to the universal ribosomal protein uL5 family.</text>
</comment>
<evidence type="ECO:0000256" key="4">
    <source>
        <dbReference type="SAM" id="MobiDB-lite"/>
    </source>
</evidence>
<evidence type="ECO:0000256" key="3">
    <source>
        <dbReference type="ARBA" id="ARBA00023274"/>
    </source>
</evidence>
<evidence type="ECO:0000256" key="1">
    <source>
        <dbReference type="ARBA" id="ARBA00008553"/>
    </source>
</evidence>
<dbReference type="Pfam" id="PF00673">
    <property type="entry name" value="Ribosomal_L5_C"/>
    <property type="match status" value="1"/>
</dbReference>
<keyword evidence="3" id="KW-0687">Ribonucleoprotein</keyword>
<dbReference type="GO" id="GO:0005840">
    <property type="term" value="C:ribosome"/>
    <property type="evidence" value="ECO:0007669"/>
    <property type="project" value="UniProtKB-KW"/>
</dbReference>
<dbReference type="GO" id="GO:0006412">
    <property type="term" value="P:translation"/>
    <property type="evidence" value="ECO:0007669"/>
    <property type="project" value="InterPro"/>
</dbReference>
<dbReference type="InterPro" id="IPR031309">
    <property type="entry name" value="Ribosomal_uL5_C"/>
</dbReference>
<reference evidence="6 7" key="1">
    <citation type="journal article" date="2018" name="Mycol. Prog.">
        <title>Coniella lustricola, a new species from submerged detritus.</title>
        <authorList>
            <person name="Raudabaugh D.B."/>
            <person name="Iturriaga T."/>
            <person name="Carver A."/>
            <person name="Mondo S."/>
            <person name="Pangilinan J."/>
            <person name="Lipzen A."/>
            <person name="He G."/>
            <person name="Amirebrahimi M."/>
            <person name="Grigoriev I.V."/>
            <person name="Miller A.N."/>
        </authorList>
    </citation>
    <scope>NUCLEOTIDE SEQUENCE [LARGE SCALE GENOMIC DNA]</scope>
    <source>
        <strain evidence="6 7">B22-T-1</strain>
    </source>
</reference>
<dbReference type="GO" id="GO:1990904">
    <property type="term" value="C:ribonucleoprotein complex"/>
    <property type="evidence" value="ECO:0007669"/>
    <property type="project" value="UniProtKB-KW"/>
</dbReference>
<accession>A0A2T3A5Q3</accession>
<dbReference type="OrthoDB" id="539541at2759"/>
<dbReference type="InParanoid" id="A0A2T3A5Q3"/>
<dbReference type="FunCoup" id="A0A2T3A5Q3">
    <property type="interactions" value="579"/>
</dbReference>
<gene>
    <name evidence="6" type="ORF">BD289DRAFT_461369</name>
</gene>
<dbReference type="PANTHER" id="PTHR11994">
    <property type="entry name" value="60S RIBOSOMAL PROTEIN L11-RELATED"/>
    <property type="match status" value="1"/>
</dbReference>
<feature type="region of interest" description="Disordered" evidence="4">
    <location>
        <begin position="1"/>
        <end position="20"/>
    </location>
</feature>
<name>A0A2T3A5Q3_9PEZI</name>
<dbReference type="Gene3D" id="3.30.1440.10">
    <property type="match status" value="1"/>
</dbReference>
<dbReference type="InterPro" id="IPR002132">
    <property type="entry name" value="Ribosomal_uL5"/>
</dbReference>
<dbReference type="Proteomes" id="UP000241462">
    <property type="component" value="Unassembled WGS sequence"/>
</dbReference>
<feature type="domain" description="Large ribosomal subunit protein uL5 C-terminal" evidence="5">
    <location>
        <begin position="261"/>
        <end position="358"/>
    </location>
</feature>
<keyword evidence="7" id="KW-1185">Reference proteome</keyword>
<evidence type="ECO:0000256" key="2">
    <source>
        <dbReference type="ARBA" id="ARBA00022980"/>
    </source>
</evidence>
<dbReference type="AlphaFoldDB" id="A0A2T3A5Q3"/>
<dbReference type="SUPFAM" id="SSF55282">
    <property type="entry name" value="RL5-like"/>
    <property type="match status" value="1"/>
</dbReference>
<evidence type="ECO:0000313" key="7">
    <source>
        <dbReference type="Proteomes" id="UP000241462"/>
    </source>
</evidence>
<feature type="region of interest" description="Disordered" evidence="4">
    <location>
        <begin position="43"/>
        <end position="75"/>
    </location>
</feature>